<evidence type="ECO:0000313" key="7">
    <source>
        <dbReference type="Proteomes" id="UP001589683"/>
    </source>
</evidence>
<dbReference type="EMBL" id="JBHMEA010000049">
    <property type="protein sequence ID" value="MFB9233380.1"/>
    <property type="molecule type" value="Genomic_DNA"/>
</dbReference>
<feature type="transmembrane region" description="Helical" evidence="5">
    <location>
        <begin position="94"/>
        <end position="113"/>
    </location>
</feature>
<evidence type="ECO:0000256" key="1">
    <source>
        <dbReference type="ARBA" id="ARBA00004141"/>
    </source>
</evidence>
<evidence type="ECO:0000256" key="5">
    <source>
        <dbReference type="SAM" id="Phobius"/>
    </source>
</evidence>
<feature type="transmembrane region" description="Helical" evidence="5">
    <location>
        <begin position="475"/>
        <end position="494"/>
    </location>
</feature>
<feature type="transmembrane region" description="Helical" evidence="5">
    <location>
        <begin position="247"/>
        <end position="272"/>
    </location>
</feature>
<keyword evidence="7" id="KW-1185">Reference proteome</keyword>
<evidence type="ECO:0000256" key="2">
    <source>
        <dbReference type="ARBA" id="ARBA00022692"/>
    </source>
</evidence>
<evidence type="ECO:0000256" key="3">
    <source>
        <dbReference type="ARBA" id="ARBA00022989"/>
    </source>
</evidence>
<gene>
    <name evidence="6" type="ORF">ACFFUT_16430</name>
</gene>
<organism evidence="6 7">
    <name type="scientific">Pseudohalocynthiibacter aestuariivivens</name>
    <dbReference type="NCBI Taxonomy" id="1591409"/>
    <lineage>
        <taxon>Bacteria</taxon>
        <taxon>Pseudomonadati</taxon>
        <taxon>Pseudomonadota</taxon>
        <taxon>Alphaproteobacteria</taxon>
        <taxon>Rhodobacterales</taxon>
        <taxon>Paracoccaceae</taxon>
        <taxon>Pseudohalocynthiibacter</taxon>
    </lineage>
</organism>
<keyword evidence="2 5" id="KW-0812">Transmembrane</keyword>
<feature type="transmembrane region" description="Helical" evidence="5">
    <location>
        <begin position="437"/>
        <end position="454"/>
    </location>
</feature>
<comment type="subcellular location">
    <subcellularLocation>
        <location evidence="1">Membrane</location>
        <topology evidence="1">Multi-pass membrane protein</topology>
    </subcellularLocation>
</comment>
<name>A0ABV5JIV1_9RHOB</name>
<sequence length="535" mass="57893">MGQDLRNYTPDDEAYWASTGKAIANRNLWISIPSLLCGFAVWLYWGIITVQMINLGFAFEKSQLFTLAAIAGLTGATLRIPSTFFIRIAGGRNTIFFTTALLMLPAIGAGFALQDPNTPLWKFQALAFLSGIGGGNFASSMSNISFFFPKKIQGYALGMNAGLGNFGVTTMQIVIPLVMTFGLFGGDGRELVNTSGTLIGKIPAGTVTYIQNAGFVWLLALVPLAFLGWFGMNNIRDEHVSPEIPNPIGAFGTISGMLLVGFVTAAFGLWLMLPENVGGSGFMVSKWIVLPIVIALTVFLLKLIPGQVGQNLTRQYKIFGNKHTWAMTVIYTMTFGSFIGYAATFALAIKVVFGFQHLEVDGVLTHNIANPNGPSALMYAWMGPFIGALIRPVGGMIADKLGGARVTQWISIIMVASALGVAYFLKQAYVSATPEQYFFPFMVLFLILFAATGIGNGSTFRTIAVVFNKEQAGPVLGWTSAVAAYGAFIIPKVFGEQIKAATPEYALYGFAIFYGVCILINWWFYLRPGAYVKNP</sequence>
<keyword evidence="3 5" id="KW-1133">Transmembrane helix</keyword>
<protein>
    <submittedName>
        <fullName evidence="6">Antiporter</fullName>
    </submittedName>
</protein>
<accession>A0ABV5JIV1</accession>
<proteinExistence type="predicted"/>
<feature type="transmembrane region" description="Helical" evidence="5">
    <location>
        <begin position="376"/>
        <end position="394"/>
    </location>
</feature>
<feature type="transmembrane region" description="Helical" evidence="5">
    <location>
        <begin position="64"/>
        <end position="82"/>
    </location>
</feature>
<feature type="transmembrane region" description="Helical" evidence="5">
    <location>
        <begin position="406"/>
        <end position="425"/>
    </location>
</feature>
<dbReference type="SUPFAM" id="SSF103473">
    <property type="entry name" value="MFS general substrate transporter"/>
    <property type="match status" value="2"/>
</dbReference>
<dbReference type="PANTHER" id="PTHR23515">
    <property type="entry name" value="HIGH-AFFINITY NITRATE TRANSPORTER 2.3"/>
    <property type="match status" value="1"/>
</dbReference>
<feature type="transmembrane region" description="Helical" evidence="5">
    <location>
        <begin position="325"/>
        <end position="356"/>
    </location>
</feature>
<comment type="caution">
    <text evidence="6">The sequence shown here is derived from an EMBL/GenBank/DDBJ whole genome shotgun (WGS) entry which is preliminary data.</text>
</comment>
<feature type="transmembrane region" description="Helical" evidence="5">
    <location>
        <begin position="160"/>
        <end position="184"/>
    </location>
</feature>
<dbReference type="Proteomes" id="UP001589683">
    <property type="component" value="Unassembled WGS sequence"/>
</dbReference>
<reference evidence="6 7" key="1">
    <citation type="submission" date="2024-09" db="EMBL/GenBank/DDBJ databases">
        <authorList>
            <person name="Sun Q."/>
            <person name="Mori K."/>
        </authorList>
    </citation>
    <scope>NUCLEOTIDE SEQUENCE [LARGE SCALE GENOMIC DNA]</scope>
    <source>
        <strain evidence="6 7">CECT 8726</strain>
    </source>
</reference>
<feature type="transmembrane region" description="Helical" evidence="5">
    <location>
        <begin position="215"/>
        <end position="235"/>
    </location>
</feature>
<evidence type="ECO:0000256" key="4">
    <source>
        <dbReference type="ARBA" id="ARBA00023136"/>
    </source>
</evidence>
<feature type="transmembrane region" description="Helical" evidence="5">
    <location>
        <begin position="125"/>
        <end position="148"/>
    </location>
</feature>
<feature type="transmembrane region" description="Helical" evidence="5">
    <location>
        <begin position="28"/>
        <end position="52"/>
    </location>
</feature>
<evidence type="ECO:0000313" key="6">
    <source>
        <dbReference type="EMBL" id="MFB9233380.1"/>
    </source>
</evidence>
<dbReference type="InterPro" id="IPR044772">
    <property type="entry name" value="NO3_transporter"/>
</dbReference>
<feature type="transmembrane region" description="Helical" evidence="5">
    <location>
        <begin position="506"/>
        <end position="526"/>
    </location>
</feature>
<dbReference type="Gene3D" id="1.20.1250.20">
    <property type="entry name" value="MFS general substrate transporter like domains"/>
    <property type="match status" value="2"/>
</dbReference>
<feature type="transmembrane region" description="Helical" evidence="5">
    <location>
        <begin position="284"/>
        <end position="304"/>
    </location>
</feature>
<dbReference type="RefSeq" id="WP_213888299.1">
    <property type="nucleotide sequence ID" value="NZ_JAGFNU010000003.1"/>
</dbReference>
<keyword evidence="4 5" id="KW-0472">Membrane</keyword>
<dbReference type="InterPro" id="IPR036259">
    <property type="entry name" value="MFS_trans_sf"/>
</dbReference>